<protein>
    <submittedName>
        <fullName evidence="2">Uncharacterized protein</fullName>
    </submittedName>
</protein>
<reference evidence="2 3" key="1">
    <citation type="journal article" date="2024" name="Science">
        <title>Giant polyketide synthase enzymes in the biosynthesis of giant marine polyether toxins.</title>
        <authorList>
            <person name="Fallon T.R."/>
            <person name="Shende V.V."/>
            <person name="Wierzbicki I.H."/>
            <person name="Pendleton A.L."/>
            <person name="Watervoot N.F."/>
            <person name="Auber R.P."/>
            <person name="Gonzalez D.J."/>
            <person name="Wisecaver J.H."/>
            <person name="Moore B.S."/>
        </authorList>
    </citation>
    <scope>NUCLEOTIDE SEQUENCE [LARGE SCALE GENOMIC DNA]</scope>
    <source>
        <strain evidence="2 3">12B1</strain>
    </source>
</reference>
<keyword evidence="3" id="KW-1185">Reference proteome</keyword>
<comment type="caution">
    <text evidence="2">The sequence shown here is derived from an EMBL/GenBank/DDBJ whole genome shotgun (WGS) entry which is preliminary data.</text>
</comment>
<accession>A0AB34J5Q7</accession>
<dbReference type="EMBL" id="JBGBPQ010000013">
    <property type="protein sequence ID" value="KAL1512145.1"/>
    <property type="molecule type" value="Genomic_DNA"/>
</dbReference>
<gene>
    <name evidence="2" type="ORF">AB1Y20_005413</name>
</gene>
<dbReference type="Proteomes" id="UP001515480">
    <property type="component" value="Unassembled WGS sequence"/>
</dbReference>
<evidence type="ECO:0000256" key="1">
    <source>
        <dbReference type="SAM" id="MobiDB-lite"/>
    </source>
</evidence>
<feature type="region of interest" description="Disordered" evidence="1">
    <location>
        <begin position="620"/>
        <end position="646"/>
    </location>
</feature>
<sequence length="709" mass="78892">MATHREAPVLLGMPELVRRPLSAPAANKKKTQSLSASQRMSDELVKHVAAFNFGRNHLCTIYIEHCTRHRESFSLRGNLNKYEATAKWVVEQLLTHLGDGCKVNVHVNGITTREDFTLSVGERRWARMNDMSHEIHLGKLRPVMDGLWGKSETHRVPPSLKAIPGVHGAPSPSAELPRDFPRIGAFEVVLAITDCRLSDSAQPLFQALLCSKRDLTCWPSRDSLQSRLSKFMDRVGEALYLGTPPWPLGRAASSPDGPVAAPPPTSDEGKWMSLYHQFCHMEAHRNTWWLFDPLPMLADTENALDSVVSHSLKWSPRLGMTTLDTWRPEHLVRKALGSTELASDIAAILLRQLERRAQRVGQQCDAHLQYVFLRTIAVSGQSDDLVAALLRESPLELSGLVAKCLRDTIGPLNQSTNSSSIAAKVQDCVLDGARFFEVIEDDDKWPLLILSVFLSAPVELKIVLKGIFLFFKLSGSPLDAMELGVPELHIEAQGEEANRPLLRILFSISDDARRRTVLNLLKNAGADGFRTATQLPVDQRKPRYKIVEQKRDGEDQMKNASAMAFGSIADLHRGLPGLIGSPESVSSPEEWLQKMRHEHLLNGPSLWLARMAHLPKSWETAGRTSHPCVTTHTDKGSPSHYPHSHRNEQLLTRPSVNWESNQSQMRSLWAAVSTRAQCSPSTTQYFEALRVVSTSSVASSRSCASRIAT</sequence>
<proteinExistence type="predicted"/>
<name>A0AB34J5Q7_PRYPA</name>
<organism evidence="2 3">
    <name type="scientific">Prymnesium parvum</name>
    <name type="common">Toxic golden alga</name>
    <dbReference type="NCBI Taxonomy" id="97485"/>
    <lineage>
        <taxon>Eukaryota</taxon>
        <taxon>Haptista</taxon>
        <taxon>Haptophyta</taxon>
        <taxon>Prymnesiophyceae</taxon>
        <taxon>Prymnesiales</taxon>
        <taxon>Prymnesiaceae</taxon>
        <taxon>Prymnesium</taxon>
    </lineage>
</organism>
<evidence type="ECO:0000313" key="2">
    <source>
        <dbReference type="EMBL" id="KAL1512145.1"/>
    </source>
</evidence>
<evidence type="ECO:0000313" key="3">
    <source>
        <dbReference type="Proteomes" id="UP001515480"/>
    </source>
</evidence>
<dbReference type="AlphaFoldDB" id="A0AB34J5Q7"/>